<gene>
    <name evidence="4" type="ORF">Zmor_012279</name>
</gene>
<dbReference type="PANTHER" id="PTHR43804">
    <property type="entry name" value="LD18447P"/>
    <property type="match status" value="1"/>
</dbReference>
<evidence type="ECO:0000259" key="3">
    <source>
        <dbReference type="SMART" id="SM00937"/>
    </source>
</evidence>
<evidence type="ECO:0000313" key="5">
    <source>
        <dbReference type="Proteomes" id="UP001168821"/>
    </source>
</evidence>
<keyword evidence="1" id="KW-0488">Methylation</keyword>
<dbReference type="Gene3D" id="3.30.70.1660">
    <property type="match status" value="1"/>
</dbReference>
<protein>
    <recommendedName>
        <fullName evidence="3">Peptide chain release factor domain-containing protein</fullName>
    </recommendedName>
</protein>
<dbReference type="InterPro" id="IPR045853">
    <property type="entry name" value="Pep_chain_release_fac_I_sf"/>
</dbReference>
<accession>A0AA38HHM4</accession>
<keyword evidence="5" id="KW-1185">Reference proteome</keyword>
<name>A0AA38HHM4_9CUCU</name>
<comment type="caution">
    <text evidence="4">The sequence shown here is derived from an EMBL/GenBank/DDBJ whole genome shotgun (WGS) entry which is preliminary data.</text>
</comment>
<dbReference type="Pfam" id="PF03462">
    <property type="entry name" value="PCRF"/>
    <property type="match status" value="1"/>
</dbReference>
<feature type="coiled-coil region" evidence="2">
    <location>
        <begin position="44"/>
        <end position="87"/>
    </location>
</feature>
<organism evidence="4 5">
    <name type="scientific">Zophobas morio</name>
    <dbReference type="NCBI Taxonomy" id="2755281"/>
    <lineage>
        <taxon>Eukaryota</taxon>
        <taxon>Metazoa</taxon>
        <taxon>Ecdysozoa</taxon>
        <taxon>Arthropoda</taxon>
        <taxon>Hexapoda</taxon>
        <taxon>Insecta</taxon>
        <taxon>Pterygota</taxon>
        <taxon>Neoptera</taxon>
        <taxon>Endopterygota</taxon>
        <taxon>Coleoptera</taxon>
        <taxon>Polyphaga</taxon>
        <taxon>Cucujiformia</taxon>
        <taxon>Tenebrionidae</taxon>
        <taxon>Zophobas</taxon>
    </lineage>
</organism>
<evidence type="ECO:0000256" key="1">
    <source>
        <dbReference type="ARBA" id="ARBA00022481"/>
    </source>
</evidence>
<dbReference type="EMBL" id="JALNTZ010003886">
    <property type="protein sequence ID" value="KAJ3615806.1"/>
    <property type="molecule type" value="Genomic_DNA"/>
</dbReference>
<dbReference type="InterPro" id="IPR050057">
    <property type="entry name" value="Prokaryotic/Mito_RF"/>
</dbReference>
<evidence type="ECO:0000256" key="2">
    <source>
        <dbReference type="SAM" id="Coils"/>
    </source>
</evidence>
<dbReference type="AlphaFoldDB" id="A0AA38HHM4"/>
<proteinExistence type="predicted"/>
<dbReference type="InterPro" id="IPR005139">
    <property type="entry name" value="PCRF"/>
</dbReference>
<dbReference type="SMART" id="SM00937">
    <property type="entry name" value="PCRF"/>
    <property type="match status" value="1"/>
</dbReference>
<evidence type="ECO:0000313" key="4">
    <source>
        <dbReference type="EMBL" id="KAJ3615806.1"/>
    </source>
</evidence>
<sequence length="135" mass="15713">MKKRMEIIDRDLQSDEVLSNIKKLTELNKERATIEQPVTKYLEFVKLEDELKQAKEILTTEKDEEMRELAKMQIEDSESQIPALEDEIQLLLLPKDPNDDKNVIFEIRGAAGGDEANIFAGDLYRMYTKYFEKVG</sequence>
<dbReference type="GO" id="GO:0006415">
    <property type="term" value="P:translational termination"/>
    <property type="evidence" value="ECO:0007669"/>
    <property type="project" value="InterPro"/>
</dbReference>
<feature type="domain" description="Peptide chain release factor" evidence="3">
    <location>
        <begin position="56"/>
        <end position="135"/>
    </location>
</feature>
<dbReference type="Proteomes" id="UP001168821">
    <property type="component" value="Unassembled WGS sequence"/>
</dbReference>
<keyword evidence="2" id="KW-0175">Coiled coil</keyword>
<dbReference type="PANTHER" id="PTHR43804:SF7">
    <property type="entry name" value="LD18447P"/>
    <property type="match status" value="1"/>
</dbReference>
<reference evidence="4" key="1">
    <citation type="journal article" date="2023" name="G3 (Bethesda)">
        <title>Whole genome assemblies of Zophobas morio and Tenebrio molitor.</title>
        <authorList>
            <person name="Kaur S."/>
            <person name="Stinson S.A."/>
            <person name="diCenzo G.C."/>
        </authorList>
    </citation>
    <scope>NUCLEOTIDE SEQUENCE</scope>
    <source>
        <strain evidence="4">QUZm001</strain>
    </source>
</reference>
<dbReference type="SUPFAM" id="SSF75620">
    <property type="entry name" value="Release factor"/>
    <property type="match status" value="1"/>
</dbReference>
<dbReference type="Gene3D" id="6.10.140.1950">
    <property type="match status" value="1"/>
</dbReference>